<organism evidence="1">
    <name type="scientific">Ophidiomyces ophidiicola</name>
    <dbReference type="NCBI Taxonomy" id="1387563"/>
    <lineage>
        <taxon>Eukaryota</taxon>
        <taxon>Fungi</taxon>
        <taxon>Dikarya</taxon>
        <taxon>Ascomycota</taxon>
        <taxon>Pezizomycotina</taxon>
        <taxon>Eurotiomycetes</taxon>
        <taxon>Eurotiomycetidae</taxon>
        <taxon>Onygenales</taxon>
        <taxon>Onygenaceae</taxon>
        <taxon>Ophidiomyces</taxon>
    </lineage>
</organism>
<name>A0ACB8UY83_9EURO</name>
<gene>
    <name evidence="1" type="ORF">LOY88_002748</name>
</gene>
<reference evidence="1" key="1">
    <citation type="journal article" date="2022" name="bioRxiv">
        <title>Population genetic analysis of Ophidiomyces ophidiicola, the causative agent of snake fungal disease, indicates recent introductions to the USA.</title>
        <authorList>
            <person name="Ladner J.T."/>
            <person name="Palmer J.M."/>
            <person name="Ettinger C.L."/>
            <person name="Stajich J.E."/>
            <person name="Farrell T.M."/>
            <person name="Glorioso B.M."/>
            <person name="Lawson B."/>
            <person name="Price S.J."/>
            <person name="Stengle A.G."/>
            <person name="Grear D.A."/>
            <person name="Lorch J.M."/>
        </authorList>
    </citation>
    <scope>NUCLEOTIDE SEQUENCE</scope>
    <source>
        <strain evidence="1">NWHC 24266-5</strain>
    </source>
</reference>
<comment type="caution">
    <text evidence="1">The sequence shown here is derived from an EMBL/GenBank/DDBJ whole genome shotgun (WGS) entry which is preliminary data.</text>
</comment>
<sequence>MTVSWHSLSPPSAARRPDKVLWDQLTSKAHRYIEALDTARCNAHWHEIPDILRKILKHAPERKCMIQTAQAEYQVASYAAKRTTSNTPPDSANGSPLLDLIPTLLSVIGDDEEGDITQDIFQARVCLSWLHWELLEPALAVSCLPKDLGAAVHLLSGNGQPLSPWTEELLCGAADAIRTMKAIVPRVSFPTSPSPSTPQYLFWTEQLLAKIALLSNEAVIKDGALSRESAIEFALKSFRAWASHRDVKADPASISKDTSTLNIGSKPQVWRAYYNLLSHILQHKLSYISWSDAPKRGQFVSEFRRVETICENSLLRNAKFPRADASNQDIEVWVEQVIHNWHILCSSEWQDADFGEGGHDALSRNVLDILYRAATKTFHSTLILRRLFQVHSVLAEFDLAIKALDTYISLVDSARSRATQASKSVGETESIDDFVRTLSEGINTVCCFGTYRNAEKAKELTDLLERILANETEEEVPPESNRSGLNGVTKLSPTTIAIAHRAVGIGLANWSRWTPITESRRDLQASAIASLEASLSEELGHDMNSASIFALGLVLAETRDINGAIDRVRLALSSADVMGDEGRPLGHQPYTNEYDLVPLWHLLALLLSAREEYESASHVCDAVLDTVVAGNTYANIIKSEYQHQNGEKMSRSLTSTGNDKLPTFDNIGIRKKENILELRMTQLSLIETLHGPETAVNHAEELLALFGRIFAGVGISEPEPKSQNEHLAPPKSSSGTVRTFRGSFLGRKKPNRDTEHGSNLGYDTASAPTAPSLSTSVVDGSPPPILLQAGNPSGSKERPQSGGTRASSVRRRDGTQPHKLHKREGSVAKSVRHRSHERRSKSPTPSNKSHPDLTFTTAEETSESPPHIKSPTINHNGSMSARQSLAPIPHNMKYNREPPPIGHPNQPPQQDIRLPTTGNSELPAKMFARFSKLHTQKQSLCLLIKIWLFVAGLYRRAGLFEDALGSWNEAKLQAKAVEELVGKHESSAKSFADPGWGGTQSSDELWGDVYAERGFLFNAQCQPFEAMKQFEEALIYSPDHVRATVGLANLLLDVWEKKLPTEEPELGNQFSMLSISSPSQTDLPLCDEPNKVNTSSPSTTPFAERDSPEYRERLAARDRAYGLLSAITKLGTAWDDSEAWLSLARAYEHGNQVEKAKEVLWWCIDLEDRRPIRHWWNIGFGGYIL</sequence>
<accession>A0ACB8UY83</accession>
<protein>
    <submittedName>
        <fullName evidence="1">Uncharacterized protein</fullName>
    </submittedName>
</protein>
<evidence type="ECO:0000313" key="1">
    <source>
        <dbReference type="EMBL" id="KAI2388157.1"/>
    </source>
</evidence>
<proteinExistence type="predicted"/>
<dbReference type="EMBL" id="JALBCA010000033">
    <property type="protein sequence ID" value="KAI2388157.1"/>
    <property type="molecule type" value="Genomic_DNA"/>
</dbReference>